<comment type="caution">
    <text evidence="2">The sequence shown here is derived from an EMBL/GenBank/DDBJ whole genome shotgun (WGS) entry which is preliminary data.</text>
</comment>
<dbReference type="EMBL" id="NRDI02000010">
    <property type="protein sequence ID" value="KAI1512792.1"/>
    <property type="molecule type" value="Genomic_DNA"/>
</dbReference>
<evidence type="ECO:0000313" key="2">
    <source>
        <dbReference type="EMBL" id="KAI1512792.1"/>
    </source>
</evidence>
<proteinExistence type="predicted"/>
<feature type="compositionally biased region" description="Basic residues" evidence="1">
    <location>
        <begin position="166"/>
        <end position="190"/>
    </location>
</feature>
<name>A0A922NAU5_9PLEO</name>
<accession>A0A922NAU5</accession>
<sequence>MPLEAPPPVRHVSSTPMSSTSASAMLDKYLKNSEIHAHLHPDAMITPRGVTFNAQGGALGNPLMHHLRRVAAGLHGEHLEADLSLLDLHDDHHHHVADIAVTTPGGEPGDKSNKSNKSKKPRKSNQSTPEDGLQGMADYQPEQRGEEPDTRKEHVDDGAHTDKEAKKKAKKERHLQRKREKAAPKLHHAA</sequence>
<protein>
    <submittedName>
        <fullName evidence="2">Uncharacterized protein</fullName>
    </submittedName>
</protein>
<dbReference type="AlphaFoldDB" id="A0A922NAU5"/>
<dbReference type="OMA" id="SYEREQT"/>
<gene>
    <name evidence="2" type="ORF">Ptr86124_007812</name>
</gene>
<feature type="compositionally biased region" description="Basic residues" evidence="1">
    <location>
        <begin position="114"/>
        <end position="123"/>
    </location>
</feature>
<evidence type="ECO:0000256" key="1">
    <source>
        <dbReference type="SAM" id="MobiDB-lite"/>
    </source>
</evidence>
<dbReference type="OrthoDB" id="5426872at2759"/>
<feature type="region of interest" description="Disordered" evidence="1">
    <location>
        <begin position="100"/>
        <end position="190"/>
    </location>
</feature>
<evidence type="ECO:0000313" key="3">
    <source>
        <dbReference type="Proteomes" id="UP000249757"/>
    </source>
</evidence>
<feature type="region of interest" description="Disordered" evidence="1">
    <location>
        <begin position="1"/>
        <end position="20"/>
    </location>
</feature>
<feature type="compositionally biased region" description="Basic and acidic residues" evidence="1">
    <location>
        <begin position="141"/>
        <end position="165"/>
    </location>
</feature>
<organism evidence="2 3">
    <name type="scientific">Pyrenophora tritici-repentis</name>
    <dbReference type="NCBI Taxonomy" id="45151"/>
    <lineage>
        <taxon>Eukaryota</taxon>
        <taxon>Fungi</taxon>
        <taxon>Dikarya</taxon>
        <taxon>Ascomycota</taxon>
        <taxon>Pezizomycotina</taxon>
        <taxon>Dothideomycetes</taxon>
        <taxon>Pleosporomycetidae</taxon>
        <taxon>Pleosporales</taxon>
        <taxon>Pleosporineae</taxon>
        <taxon>Pleosporaceae</taxon>
        <taxon>Pyrenophora</taxon>
    </lineage>
</organism>
<keyword evidence="3" id="KW-1185">Reference proteome</keyword>
<reference evidence="3" key="1">
    <citation type="journal article" date="2022" name="Microb. Genom.">
        <title>A global pangenome for the wheat fungal pathogen Pyrenophora tritici-repentis and prediction of effector protein structural homology.</title>
        <authorList>
            <person name="Moolhuijzen P.M."/>
            <person name="See P.T."/>
            <person name="Shi G."/>
            <person name="Powell H.R."/>
            <person name="Cockram J."/>
            <person name="Jorgensen L.N."/>
            <person name="Benslimane H."/>
            <person name="Strelkov S.E."/>
            <person name="Turner J."/>
            <person name="Liu Z."/>
            <person name="Moffat C.S."/>
        </authorList>
    </citation>
    <scope>NUCLEOTIDE SEQUENCE [LARGE SCALE GENOMIC DNA]</scope>
</reference>
<dbReference type="Proteomes" id="UP000249757">
    <property type="component" value="Unassembled WGS sequence"/>
</dbReference>